<feature type="transmembrane region" description="Helical" evidence="6">
    <location>
        <begin position="75"/>
        <end position="95"/>
    </location>
</feature>
<feature type="transmembrane region" description="Helical" evidence="6">
    <location>
        <begin position="278"/>
        <end position="297"/>
    </location>
</feature>
<comment type="subcellular location">
    <subcellularLocation>
        <location evidence="1">Membrane</location>
        <topology evidence="1">Multi-pass membrane protein</topology>
    </subcellularLocation>
</comment>
<dbReference type="GO" id="GO:0016020">
    <property type="term" value="C:membrane"/>
    <property type="evidence" value="ECO:0007669"/>
    <property type="project" value="UniProtKB-SubCell"/>
</dbReference>
<dbReference type="InterPro" id="IPR037185">
    <property type="entry name" value="EmrE-like"/>
</dbReference>
<feature type="transmembrane region" description="Helical" evidence="6">
    <location>
        <begin position="251"/>
        <end position="272"/>
    </location>
</feature>
<dbReference type="PANTHER" id="PTHR32322:SF2">
    <property type="entry name" value="EAMA DOMAIN-CONTAINING PROTEIN"/>
    <property type="match status" value="1"/>
</dbReference>
<reference evidence="8 9" key="2">
    <citation type="submission" date="2019-09" db="EMBL/GenBank/DDBJ databases">
        <authorList>
            <person name="Jin C."/>
        </authorList>
    </citation>
    <scope>NUCLEOTIDE SEQUENCE [LARGE SCALE GENOMIC DNA]</scope>
    <source>
        <strain evidence="8 9">BN130099</strain>
    </source>
</reference>
<feature type="transmembrane region" description="Helical" evidence="6">
    <location>
        <begin position="154"/>
        <end position="176"/>
    </location>
</feature>
<dbReference type="PANTHER" id="PTHR32322">
    <property type="entry name" value="INNER MEMBRANE TRANSPORTER"/>
    <property type="match status" value="1"/>
</dbReference>
<comment type="similarity">
    <text evidence="2">Belongs to the EamA transporter family.</text>
</comment>
<feature type="domain" description="EamA" evidence="7">
    <location>
        <begin position="159"/>
        <end position="295"/>
    </location>
</feature>
<reference evidence="8 9" key="1">
    <citation type="submission" date="2019-09" db="EMBL/GenBank/DDBJ databases">
        <title>Nocardioides panacisoli sp. nov., isolated from the soil of a ginseng field.</title>
        <authorList>
            <person name="Cho C."/>
        </authorList>
    </citation>
    <scope>NUCLEOTIDE SEQUENCE [LARGE SCALE GENOMIC DNA]</scope>
    <source>
        <strain evidence="8 9">BN130099</strain>
    </source>
</reference>
<feature type="transmembrane region" description="Helical" evidence="6">
    <location>
        <begin position="7"/>
        <end position="26"/>
    </location>
</feature>
<evidence type="ECO:0000256" key="4">
    <source>
        <dbReference type="ARBA" id="ARBA00022989"/>
    </source>
</evidence>
<keyword evidence="4 6" id="KW-1133">Transmembrane helix</keyword>
<gene>
    <name evidence="8" type="ORF">F0U44_11145</name>
</gene>
<dbReference type="AlphaFoldDB" id="A0A5B1LE56"/>
<feature type="transmembrane region" description="Helical" evidence="6">
    <location>
        <begin position="46"/>
        <end position="63"/>
    </location>
</feature>
<keyword evidence="5 6" id="KW-0472">Membrane</keyword>
<evidence type="ECO:0000256" key="1">
    <source>
        <dbReference type="ARBA" id="ARBA00004141"/>
    </source>
</evidence>
<dbReference type="InterPro" id="IPR050638">
    <property type="entry name" value="AA-Vitamin_Transporters"/>
</dbReference>
<dbReference type="Gene3D" id="1.10.3730.20">
    <property type="match status" value="1"/>
</dbReference>
<evidence type="ECO:0000313" key="8">
    <source>
        <dbReference type="EMBL" id="KAA1419011.1"/>
    </source>
</evidence>
<organism evidence="8 9">
    <name type="scientific">Nocardioides humilatus</name>
    <dbReference type="NCBI Taxonomy" id="2607660"/>
    <lineage>
        <taxon>Bacteria</taxon>
        <taxon>Bacillati</taxon>
        <taxon>Actinomycetota</taxon>
        <taxon>Actinomycetes</taxon>
        <taxon>Propionibacteriales</taxon>
        <taxon>Nocardioidaceae</taxon>
        <taxon>Nocardioides</taxon>
    </lineage>
</organism>
<dbReference type="SUPFAM" id="SSF103481">
    <property type="entry name" value="Multidrug resistance efflux transporter EmrE"/>
    <property type="match status" value="2"/>
</dbReference>
<dbReference type="InterPro" id="IPR000620">
    <property type="entry name" value="EamA_dom"/>
</dbReference>
<feature type="transmembrane region" description="Helical" evidence="6">
    <location>
        <begin position="223"/>
        <end position="244"/>
    </location>
</feature>
<evidence type="ECO:0000313" key="9">
    <source>
        <dbReference type="Proteomes" id="UP000325003"/>
    </source>
</evidence>
<evidence type="ECO:0000256" key="3">
    <source>
        <dbReference type="ARBA" id="ARBA00022692"/>
    </source>
</evidence>
<feature type="transmembrane region" description="Helical" evidence="6">
    <location>
        <begin position="101"/>
        <end position="123"/>
    </location>
</feature>
<dbReference type="EMBL" id="VUJV01000003">
    <property type="protein sequence ID" value="KAA1419011.1"/>
    <property type="molecule type" value="Genomic_DNA"/>
</dbReference>
<sequence>MDTRSSGARVGLVAVAVALAIVYVVWGSTYLGIRVVVEEMPPLTGMGARFALAGLLLGVVLKLRGTDLRVTRAELLGAALLGLMLPLLGNGFVAVGEDIGAPSGVAALLVAAVPLFVTAYRFLAGDRPKTWSVIGVLLGFAGLAWLVLGGREQGHVPLAGAAFVVAASAFWAFGSWVQPRLTLPDNPFVTTVHEMWTGGVMMVVVGLARGEHFTPWEYGGRTWLAWGYLVVFGSMVAFSAYVWLLSNAPIGLVATYAYVNPVVAVFLGWLILDEPITSAVVIGGLVIVAAVAIVISVERHPTRAEEPALEPVGLSDP</sequence>
<keyword evidence="9" id="KW-1185">Reference proteome</keyword>
<accession>A0A5B1LE56</accession>
<evidence type="ECO:0000256" key="5">
    <source>
        <dbReference type="ARBA" id="ARBA00023136"/>
    </source>
</evidence>
<feature type="domain" description="EamA" evidence="7">
    <location>
        <begin position="18"/>
        <end position="147"/>
    </location>
</feature>
<keyword evidence="3 6" id="KW-0812">Transmembrane</keyword>
<name>A0A5B1LE56_9ACTN</name>
<dbReference type="RefSeq" id="WP_149728352.1">
    <property type="nucleotide sequence ID" value="NZ_VUJV01000003.1"/>
</dbReference>
<dbReference type="Pfam" id="PF00892">
    <property type="entry name" value="EamA"/>
    <property type="match status" value="2"/>
</dbReference>
<evidence type="ECO:0000259" key="7">
    <source>
        <dbReference type="Pfam" id="PF00892"/>
    </source>
</evidence>
<protein>
    <submittedName>
        <fullName evidence="8">EamA family transporter</fullName>
    </submittedName>
</protein>
<comment type="caution">
    <text evidence="8">The sequence shown here is derived from an EMBL/GenBank/DDBJ whole genome shotgun (WGS) entry which is preliminary data.</text>
</comment>
<evidence type="ECO:0000256" key="6">
    <source>
        <dbReference type="SAM" id="Phobius"/>
    </source>
</evidence>
<feature type="transmembrane region" description="Helical" evidence="6">
    <location>
        <begin position="130"/>
        <end position="148"/>
    </location>
</feature>
<evidence type="ECO:0000256" key="2">
    <source>
        <dbReference type="ARBA" id="ARBA00007362"/>
    </source>
</evidence>
<proteinExistence type="inferred from homology"/>
<dbReference type="Proteomes" id="UP000325003">
    <property type="component" value="Unassembled WGS sequence"/>
</dbReference>
<feature type="transmembrane region" description="Helical" evidence="6">
    <location>
        <begin position="188"/>
        <end position="208"/>
    </location>
</feature>